<dbReference type="SUPFAM" id="SSF51197">
    <property type="entry name" value="Clavaminate synthase-like"/>
    <property type="match status" value="1"/>
</dbReference>
<sequence length="204" mass="23098">MRLQGRASEWARVACPPNRRSQNEAFQRILRIMMLHIPEILRTDEVKQLRDHLNSAQWSDGRATAGSQGAQVKQNQQLPENSPLMPELRQIVEQALKRHALYFSAALPLRLSPPQFNRYAAAQLEHYGFHVDGAVRSFPAHPGWMRTDLSATLFLCESDEYEGGDLTVRDTYGEHEVRLPAGDMILYPSTSVHSVTPLTRGARI</sequence>
<feature type="non-terminal residue" evidence="7">
    <location>
        <position position="204"/>
    </location>
</feature>
<dbReference type="NCBIfam" id="NF003974">
    <property type="entry name" value="PRK05467.1-3"/>
    <property type="match status" value="1"/>
</dbReference>
<keyword evidence="4" id="KW-0560">Oxidoreductase</keyword>
<dbReference type="InterPro" id="IPR006620">
    <property type="entry name" value="Pro_4_hyd_alph"/>
</dbReference>
<keyword evidence="5" id="KW-0408">Iron</keyword>
<dbReference type="AlphaFoldDB" id="B9TN05"/>
<dbReference type="Proteomes" id="UP000008311">
    <property type="component" value="Unassembled WGS sequence"/>
</dbReference>
<comment type="cofactor">
    <cofactor evidence="1">
        <name>L-ascorbate</name>
        <dbReference type="ChEBI" id="CHEBI:38290"/>
    </cofactor>
</comment>
<keyword evidence="2" id="KW-0479">Metal-binding</keyword>
<dbReference type="InterPro" id="IPR023550">
    <property type="entry name" value="PKHD_hydroxylase"/>
</dbReference>
<dbReference type="Gene3D" id="2.60.120.620">
    <property type="entry name" value="q2cbj1_9rhob like domain"/>
    <property type="match status" value="1"/>
</dbReference>
<dbReference type="GO" id="GO:0016706">
    <property type="term" value="F:2-oxoglutarate-dependent dioxygenase activity"/>
    <property type="evidence" value="ECO:0007669"/>
    <property type="project" value="InterPro"/>
</dbReference>
<reference evidence="8" key="1">
    <citation type="journal article" date="2010" name="Nat. Biotechnol.">
        <title>Draft genome sequence of the oilseed species Ricinus communis.</title>
        <authorList>
            <person name="Chan A.P."/>
            <person name="Crabtree J."/>
            <person name="Zhao Q."/>
            <person name="Lorenzi H."/>
            <person name="Orvis J."/>
            <person name="Puiu D."/>
            <person name="Melake-Berhan A."/>
            <person name="Jones K.M."/>
            <person name="Redman J."/>
            <person name="Chen G."/>
            <person name="Cahoon E.B."/>
            <person name="Gedil M."/>
            <person name="Stanke M."/>
            <person name="Haas B.J."/>
            <person name="Wortman J.R."/>
            <person name="Fraser-Liggett C.M."/>
            <person name="Ravel J."/>
            <person name="Rabinowicz P.D."/>
        </authorList>
    </citation>
    <scope>NUCLEOTIDE SEQUENCE [LARGE SCALE GENOMIC DNA]</scope>
    <source>
        <strain evidence="8">cv. Hale</strain>
    </source>
</reference>
<evidence type="ECO:0000313" key="7">
    <source>
        <dbReference type="EMBL" id="EEF22759.1"/>
    </source>
</evidence>
<dbReference type="PANTHER" id="PTHR41536">
    <property type="entry name" value="PKHD-TYPE HYDROXYLASE YBIX"/>
    <property type="match status" value="1"/>
</dbReference>
<gene>
    <name evidence="7" type="ORF">RCOM_2142380</name>
</gene>
<evidence type="ECO:0000256" key="2">
    <source>
        <dbReference type="ARBA" id="ARBA00022723"/>
    </source>
</evidence>
<dbReference type="InterPro" id="IPR044862">
    <property type="entry name" value="Pro_4_hyd_alph_FE2OG_OXY"/>
</dbReference>
<dbReference type="InParanoid" id="B9TN05"/>
<dbReference type="InterPro" id="IPR005123">
    <property type="entry name" value="Oxoglu/Fe-dep_dioxygenase_dom"/>
</dbReference>
<dbReference type="SMART" id="SM00702">
    <property type="entry name" value="P4Hc"/>
    <property type="match status" value="1"/>
</dbReference>
<evidence type="ECO:0000313" key="8">
    <source>
        <dbReference type="Proteomes" id="UP000008311"/>
    </source>
</evidence>
<dbReference type="EMBL" id="EQ990774">
    <property type="protein sequence ID" value="EEF22759.1"/>
    <property type="molecule type" value="Genomic_DNA"/>
</dbReference>
<dbReference type="PROSITE" id="PS51471">
    <property type="entry name" value="FE2OG_OXY"/>
    <property type="match status" value="1"/>
</dbReference>
<accession>B9TN05</accession>
<proteinExistence type="predicted"/>
<dbReference type="GO" id="GO:0031418">
    <property type="term" value="F:L-ascorbic acid binding"/>
    <property type="evidence" value="ECO:0007669"/>
    <property type="project" value="InterPro"/>
</dbReference>
<evidence type="ECO:0000256" key="3">
    <source>
        <dbReference type="ARBA" id="ARBA00022964"/>
    </source>
</evidence>
<feature type="domain" description="Fe2OG dioxygenase" evidence="6">
    <location>
        <begin position="110"/>
        <end position="204"/>
    </location>
</feature>
<keyword evidence="8" id="KW-1185">Reference proteome</keyword>
<dbReference type="GO" id="GO:0006974">
    <property type="term" value="P:DNA damage response"/>
    <property type="evidence" value="ECO:0000318"/>
    <property type="project" value="GO_Central"/>
</dbReference>
<organism evidence="7 8">
    <name type="scientific">Ricinus communis</name>
    <name type="common">Castor bean</name>
    <dbReference type="NCBI Taxonomy" id="3988"/>
    <lineage>
        <taxon>Eukaryota</taxon>
        <taxon>Viridiplantae</taxon>
        <taxon>Streptophyta</taxon>
        <taxon>Embryophyta</taxon>
        <taxon>Tracheophyta</taxon>
        <taxon>Spermatophyta</taxon>
        <taxon>Magnoliopsida</taxon>
        <taxon>eudicotyledons</taxon>
        <taxon>Gunneridae</taxon>
        <taxon>Pentapetalae</taxon>
        <taxon>rosids</taxon>
        <taxon>fabids</taxon>
        <taxon>Malpighiales</taxon>
        <taxon>Euphorbiaceae</taxon>
        <taxon>Acalyphoideae</taxon>
        <taxon>Acalypheae</taxon>
        <taxon>Ricinus</taxon>
    </lineage>
</organism>
<evidence type="ECO:0000256" key="5">
    <source>
        <dbReference type="ARBA" id="ARBA00023004"/>
    </source>
</evidence>
<evidence type="ECO:0000259" key="6">
    <source>
        <dbReference type="PROSITE" id="PS51471"/>
    </source>
</evidence>
<dbReference type="Pfam" id="PF13640">
    <property type="entry name" value="2OG-FeII_Oxy_3"/>
    <property type="match status" value="1"/>
</dbReference>
<dbReference type="GO" id="GO:0006879">
    <property type="term" value="P:intracellular iron ion homeostasis"/>
    <property type="evidence" value="ECO:0000318"/>
    <property type="project" value="GO_Central"/>
</dbReference>
<evidence type="ECO:0000256" key="4">
    <source>
        <dbReference type="ARBA" id="ARBA00023002"/>
    </source>
</evidence>
<keyword evidence="3" id="KW-0223">Dioxygenase</keyword>
<dbReference type="NCBIfam" id="NF003975">
    <property type="entry name" value="PRK05467.1-4"/>
    <property type="match status" value="1"/>
</dbReference>
<dbReference type="GO" id="GO:0005506">
    <property type="term" value="F:iron ion binding"/>
    <property type="evidence" value="ECO:0007669"/>
    <property type="project" value="InterPro"/>
</dbReference>
<name>B9TN05_RICCO</name>
<dbReference type="PANTHER" id="PTHR41536:SF1">
    <property type="entry name" value="PKHD-TYPE HYDROXYLASE YBIX"/>
    <property type="match status" value="1"/>
</dbReference>
<protein>
    <submittedName>
        <fullName evidence="7">PKHD-type hydroxylase ybiX, putative</fullName>
    </submittedName>
</protein>
<evidence type="ECO:0000256" key="1">
    <source>
        <dbReference type="ARBA" id="ARBA00001961"/>
    </source>
</evidence>